<dbReference type="InParanoid" id="J3KGW5"/>
<sequence>MSTSARVVNNLPGGLPIAQVPLHTNPETVALEYVQRLQSLKASDFTEDALWRDTFAFTGTVRTFHTPADIETSWNDVTETHKPSDFALIPESARVVQIGVRSSWVEARFVFKTNGIPRQNGSGFVSLIPADGEWKIWLLRTILEGIDGLPDVDVLNPTAHPVPNGHQNGIVEPTNYDCVVVGAGQAGLAAAGRLKALGVQYLLIDKNAAIGDNWLLRYESAKLHTVRNYAHLPFERTFTPDWKEFLPKRDVAKGFEIWFNRYGINAWFSTNLESGKWDEDKKEWAIRVIREGKEVILTTKHLVLAVGGGGQIPRMPTFPDREKFKGVVLHSVDYTDAKEWRGKKGVVVGAANTAHDVAEDMQAAGMDTTMVQRQATCLISSPALSSTCLVHSDPLVRCCPHRLLFEAVFNDQIPIEIADRIQFSNPIAIGRQIVAYHLHKMIRADPERFDSLERAGFLLDRFGDITYHVSERGGGHYMDVGGSGKISKGLIKMKSDALITAYTENGLLFSDGSELKADVIVFTTGFVGTLRDEIAKYLGQQIADQVDEYWGLDTEGEIRGAYKPIGHPGLWYTGGTLGHSRFFSRFLGLQIRAALDGTPLPVYEKLPGRPNMKARPLGEITEFLAGAEAN</sequence>
<reference evidence="4" key="1">
    <citation type="journal article" date="2009" name="Genome Res.">
        <title>Comparative genomic analyses of the human fungal pathogens Coccidioides and their relatives.</title>
        <authorList>
            <person name="Sharpton T.J."/>
            <person name="Stajich J.E."/>
            <person name="Rounsley S.D."/>
            <person name="Gardner M.J."/>
            <person name="Wortman J.R."/>
            <person name="Jordar V.S."/>
            <person name="Maiti R."/>
            <person name="Kodira C.D."/>
            <person name="Neafsey D.E."/>
            <person name="Zeng Q."/>
            <person name="Hung C.-Y."/>
            <person name="McMahan C."/>
            <person name="Muszewska A."/>
            <person name="Grynberg M."/>
            <person name="Mandel M.A."/>
            <person name="Kellner E.M."/>
            <person name="Barker B.M."/>
            <person name="Galgiani J.N."/>
            <person name="Orbach M.J."/>
            <person name="Kirkland T.N."/>
            <person name="Cole G.T."/>
            <person name="Henn M.R."/>
            <person name="Birren B.W."/>
            <person name="Taylor J.W."/>
        </authorList>
    </citation>
    <scope>NUCLEOTIDE SEQUENCE [LARGE SCALE GENOMIC DNA]</scope>
    <source>
        <strain evidence="4">RS</strain>
    </source>
</reference>
<dbReference type="InterPro" id="IPR036188">
    <property type="entry name" value="FAD/NAD-bd_sf"/>
</dbReference>
<dbReference type="KEGG" id="cim:CIMG_00382"/>
<dbReference type="PRINTS" id="PR00411">
    <property type="entry name" value="PNDRDTASEI"/>
</dbReference>
<evidence type="ECO:0000259" key="2">
    <source>
        <dbReference type="Pfam" id="PF07992"/>
    </source>
</evidence>
<evidence type="ECO:0000313" key="4">
    <source>
        <dbReference type="Proteomes" id="UP000001261"/>
    </source>
</evidence>
<organism evidence="3 4">
    <name type="scientific">Coccidioides immitis (strain RS)</name>
    <name type="common">Valley fever fungus</name>
    <dbReference type="NCBI Taxonomy" id="246410"/>
    <lineage>
        <taxon>Eukaryota</taxon>
        <taxon>Fungi</taxon>
        <taxon>Dikarya</taxon>
        <taxon>Ascomycota</taxon>
        <taxon>Pezizomycotina</taxon>
        <taxon>Eurotiomycetes</taxon>
        <taxon>Eurotiomycetidae</taxon>
        <taxon>Onygenales</taxon>
        <taxon>Onygenaceae</taxon>
        <taxon>Coccidioides</taxon>
    </lineage>
</organism>
<reference evidence="4" key="2">
    <citation type="journal article" date="2010" name="Genome Res.">
        <title>Population genomic sequencing of Coccidioides fungi reveals recent hybridization and transposon control.</title>
        <authorList>
            <person name="Neafsey D.E."/>
            <person name="Barker B.M."/>
            <person name="Sharpton T.J."/>
            <person name="Stajich J.E."/>
            <person name="Park D.J."/>
            <person name="Whiston E."/>
            <person name="Hung C.-Y."/>
            <person name="McMahan C."/>
            <person name="White J."/>
            <person name="Sykes S."/>
            <person name="Heiman D."/>
            <person name="Young S."/>
            <person name="Zeng Q."/>
            <person name="Abouelleil A."/>
            <person name="Aftuck L."/>
            <person name="Bessette D."/>
            <person name="Brown A."/>
            <person name="FitzGerald M."/>
            <person name="Lui A."/>
            <person name="Macdonald J.P."/>
            <person name="Priest M."/>
            <person name="Orbach M.J."/>
            <person name="Galgiani J.N."/>
            <person name="Kirkland T.N."/>
            <person name="Cole G.T."/>
            <person name="Birren B.W."/>
            <person name="Henn M.R."/>
            <person name="Taylor J.W."/>
            <person name="Rounsley S.D."/>
        </authorList>
    </citation>
    <scope>GENOME REANNOTATION</scope>
    <source>
        <strain evidence="4">RS</strain>
    </source>
</reference>
<dbReference type="OrthoDB" id="74360at2759"/>
<dbReference type="PANTHER" id="PTHR43539">
    <property type="entry name" value="FLAVIN-BINDING MONOOXYGENASE-LIKE PROTEIN (AFU_ORTHOLOGUE AFUA_4G09220)"/>
    <property type="match status" value="1"/>
</dbReference>
<dbReference type="InterPro" id="IPR023753">
    <property type="entry name" value="FAD/NAD-binding_dom"/>
</dbReference>
<evidence type="ECO:0000256" key="1">
    <source>
        <dbReference type="ARBA" id="ARBA00023002"/>
    </source>
</evidence>
<name>J3KGW5_COCIM</name>
<accession>J3KGW5</accession>
<feature type="domain" description="FAD/NAD(P)-binding" evidence="2">
    <location>
        <begin position="176"/>
        <end position="378"/>
    </location>
</feature>
<dbReference type="Proteomes" id="UP000001261">
    <property type="component" value="Unassembled WGS sequence"/>
</dbReference>
<dbReference type="PANTHER" id="PTHR43539:SF68">
    <property type="entry name" value="FLAVIN-BINDING MONOOXYGENASE-LIKE PROTEIN (AFU_ORTHOLOGUE AFUA_4G09220)"/>
    <property type="match status" value="1"/>
</dbReference>
<dbReference type="SUPFAM" id="SSF51905">
    <property type="entry name" value="FAD/NAD(P)-binding domain"/>
    <property type="match status" value="1"/>
</dbReference>
<dbReference type="GO" id="GO:0050660">
    <property type="term" value="F:flavin adenine dinucleotide binding"/>
    <property type="evidence" value="ECO:0007669"/>
    <property type="project" value="TreeGrafter"/>
</dbReference>
<evidence type="ECO:0000313" key="3">
    <source>
        <dbReference type="EMBL" id="EAS35028.3"/>
    </source>
</evidence>
<dbReference type="VEuPathDB" id="FungiDB:CIMG_00382"/>
<dbReference type="GO" id="GO:0004497">
    <property type="term" value="F:monooxygenase activity"/>
    <property type="evidence" value="ECO:0007669"/>
    <property type="project" value="UniProtKB-KW"/>
</dbReference>
<gene>
    <name evidence="3" type="ORF">CIMG_00382</name>
</gene>
<keyword evidence="1" id="KW-0560">Oxidoreductase</keyword>
<keyword evidence="4" id="KW-1185">Reference proteome</keyword>
<dbReference type="GeneID" id="4566009"/>
<dbReference type="OMA" id="IWILRTI"/>
<dbReference type="RefSeq" id="XP_001246611.2">
    <property type="nucleotide sequence ID" value="XM_001246610.2"/>
</dbReference>
<dbReference type="Gene3D" id="3.50.50.60">
    <property type="entry name" value="FAD/NAD(P)-binding domain"/>
    <property type="match status" value="1"/>
</dbReference>
<dbReference type="AlphaFoldDB" id="J3KGW5"/>
<dbReference type="InterPro" id="IPR050982">
    <property type="entry name" value="Auxin_biosynth/cation_transpt"/>
</dbReference>
<keyword evidence="3" id="KW-0503">Monooxygenase</keyword>
<dbReference type="EMBL" id="GG704911">
    <property type="protein sequence ID" value="EAS35028.3"/>
    <property type="molecule type" value="Genomic_DNA"/>
</dbReference>
<protein>
    <submittedName>
        <fullName evidence="3">Flavin-containing monooxygenase</fullName>
    </submittedName>
</protein>
<dbReference type="Pfam" id="PF07992">
    <property type="entry name" value="Pyr_redox_2"/>
    <property type="match status" value="1"/>
</dbReference>
<proteinExistence type="predicted"/>